<dbReference type="EMBL" id="CP071448">
    <property type="protein sequence ID" value="QSW89350.1"/>
    <property type="molecule type" value="Genomic_DNA"/>
</dbReference>
<reference evidence="1 2" key="1">
    <citation type="submission" date="2021-03" db="EMBL/GenBank/DDBJ databases">
        <title>Flavobacterium kribbensis sp. nov, an endophytic bacteria, isolated from soybean.</title>
        <authorList>
            <person name="Lee J."/>
            <person name="Seo J."/>
        </authorList>
    </citation>
    <scope>NUCLEOTIDE SEQUENCE [LARGE SCALE GENOMIC DNA]</scope>
    <source>
        <strain evidence="1 2">BB8</strain>
    </source>
</reference>
<dbReference type="Pfam" id="PF19268">
    <property type="entry name" value="CIS_TMP"/>
    <property type="match status" value="2"/>
</dbReference>
<evidence type="ECO:0000313" key="1">
    <source>
        <dbReference type="EMBL" id="QSW89350.1"/>
    </source>
</evidence>
<organism evidence="1 2">
    <name type="scientific">Flavobacterium endoglycinae</name>
    <dbReference type="NCBI Taxonomy" id="2816357"/>
    <lineage>
        <taxon>Bacteria</taxon>
        <taxon>Pseudomonadati</taxon>
        <taxon>Bacteroidota</taxon>
        <taxon>Flavobacteriia</taxon>
        <taxon>Flavobacteriales</taxon>
        <taxon>Flavobacteriaceae</taxon>
        <taxon>Flavobacterium</taxon>
    </lineage>
</organism>
<evidence type="ECO:0008006" key="3">
    <source>
        <dbReference type="Google" id="ProtNLM"/>
    </source>
</evidence>
<protein>
    <recommendedName>
        <fullName evidence="3">DUF4132 domain-containing protein</fullName>
    </recommendedName>
</protein>
<proteinExistence type="predicted"/>
<dbReference type="Proteomes" id="UP000663440">
    <property type="component" value="Chromosome"/>
</dbReference>
<sequence length="1236" mass="143414">MEEINRHIVSSLKWNTTFDQREEGFKLQERLSHWSKISLPGEAASVFNELCPPEQSWRIESLEIDLGICDYSDLEFDLSTKIRTLLKEKIEELIIYQNHQKQNLISVYNKEKSILENLTVFLIEGFLPWSYQNKEGSVNQIMAELLQNNLAEIIAIIKKEGIKHEQVRKRISWQFDEKNVNKIITALEPNNSDTIIEFSSIITTLQVKETIIQTSTASFRKNLYFFILNFLLLERGTLFNKVAFMKSSILQMANHYNIAYAELIVLIENTVVKISDNTTRNNDFIYTLKMLTQEYEAQKMHHAVPQVQTNYWHLLEKLLIHKSERKLRNQKNDLNELIAVLNSENPSKFKTLLSRVLQNETAVFALIEDLDENAIKILFSKLDSDSSSLNLDSVLYLNALSSVLKLKNNPKFLWQTSIAFLIKNKNAAHTTFLLHCITELSKANHKEPVQLLGSFTSAVVPVTAKNSNSAILYTRLNSMYCHEIDKKNSNYPAVHFKNLVVKLETEFQKSASKNTVFKDLQKSLIKNIYLHPKTAFEVMLSYENKEFIKKIIPFLLNRELLQLIIKTANYKKTKLIQTVQMVYEILNSKEKYDLPEELLTDDLLLFSIQEMLLHPEHNSSVFLETVILQLSRKTTAVKHIDYFRFITKLLQSKRIKAFGISIKRSFLIQLKNNNSINIIELALLIQNTSQQAQTSLANVLTTHFHDPKFSLVRKQDKKESDAIIEYFLKNGKSLKINWIKEKTIWIAKSKSISNARITVDLSEIFWTVILNYNAYKGNQVLFQKLIEKAFTTYVKNKFGIDSQNIEIKKTNEETTGNYLKENVLDTFNEETANDAFLDENTFENPVKSISSESLFFDQKVSAKEKYDWYVSIICQKEIPLLFHLSENIEISDLLNQIIAADTKIFFQILKKEFVSEAQTDWLSRNIHFNVLCTSVSKLDQSKESYLRILEKFYHTLGRITIKGIHAKDLQSLLLRKVLNAAANDNWRLISIDKIWNELIWEVVTKKGISKKSFLMDIEKHIYQFPLSLQLSFREITQVEKQTIKTKKNIEMLSEFEKQKPVKSTKTTVKESIPVRNAGIVLLNSYVHMLFERLNLVHNNEFTSIENQISAAQYLQYVVTGLTVTEENFLPLNKVMCGLPLNQPIPDEIEIPEQNKTLITGLITAAISYWDAIGDCSIDGFRGNWLVRNGLLTEHEERWELVVEKRAYDILISRSPFAFSIIKYPWMAKPLHVVWPY</sequence>
<evidence type="ECO:0000313" key="2">
    <source>
        <dbReference type="Proteomes" id="UP000663440"/>
    </source>
</evidence>
<dbReference type="RefSeq" id="WP_207296543.1">
    <property type="nucleotide sequence ID" value="NZ_CP071448.1"/>
</dbReference>
<keyword evidence="2" id="KW-1185">Reference proteome</keyword>
<accession>A0ABX7QF82</accession>
<name>A0ABX7QF82_9FLAO</name>
<gene>
    <name evidence="1" type="ORF">J0383_00710</name>
</gene>
<dbReference type="InterPro" id="IPR045538">
    <property type="entry name" value="CIS_TMP"/>
</dbReference>